<feature type="domain" description="CBS" evidence="12">
    <location>
        <begin position="517"/>
        <end position="559"/>
    </location>
</feature>
<feature type="transmembrane region" description="Helical" evidence="11">
    <location>
        <begin position="366"/>
        <end position="391"/>
    </location>
</feature>
<dbReference type="AlphaFoldDB" id="A0A7V1I552"/>
<dbReference type="InterPro" id="IPR014743">
    <property type="entry name" value="Cl-channel_core"/>
</dbReference>
<feature type="transmembrane region" description="Helical" evidence="11">
    <location>
        <begin position="160"/>
        <end position="185"/>
    </location>
</feature>
<dbReference type="SUPFAM" id="SSF54631">
    <property type="entry name" value="CBS-domain pair"/>
    <property type="match status" value="1"/>
</dbReference>
<dbReference type="GO" id="GO:0034707">
    <property type="term" value="C:chloride channel complex"/>
    <property type="evidence" value="ECO:0007669"/>
    <property type="project" value="UniProtKB-KW"/>
</dbReference>
<dbReference type="PANTHER" id="PTHR43427:SF6">
    <property type="entry name" value="CHLORIDE CHANNEL PROTEIN CLC-E"/>
    <property type="match status" value="1"/>
</dbReference>
<feature type="transmembrane region" description="Helical" evidence="11">
    <location>
        <begin position="197"/>
        <end position="215"/>
    </location>
</feature>
<dbReference type="InterPro" id="IPR000644">
    <property type="entry name" value="CBS_dom"/>
</dbReference>
<name>A0A7V1I552_DESA2</name>
<dbReference type="PROSITE" id="PS51371">
    <property type="entry name" value="CBS"/>
    <property type="match status" value="2"/>
</dbReference>
<dbReference type="Pfam" id="PF00571">
    <property type="entry name" value="CBS"/>
    <property type="match status" value="2"/>
</dbReference>
<feature type="transmembrane region" description="Helical" evidence="11">
    <location>
        <begin position="334"/>
        <end position="354"/>
    </location>
</feature>
<evidence type="ECO:0000256" key="10">
    <source>
        <dbReference type="PROSITE-ProRule" id="PRU00703"/>
    </source>
</evidence>
<dbReference type="InterPro" id="IPR001807">
    <property type="entry name" value="ClC"/>
</dbReference>
<dbReference type="PRINTS" id="PR00762">
    <property type="entry name" value="CLCHANNEL"/>
</dbReference>
<evidence type="ECO:0000256" key="9">
    <source>
        <dbReference type="ARBA" id="ARBA00023303"/>
    </source>
</evidence>
<feature type="transmembrane region" description="Helical" evidence="11">
    <location>
        <begin position="64"/>
        <end position="84"/>
    </location>
</feature>
<evidence type="ECO:0000256" key="5">
    <source>
        <dbReference type="ARBA" id="ARBA00023065"/>
    </source>
</evidence>
<feature type="transmembrane region" description="Helical" evidence="11">
    <location>
        <begin position="21"/>
        <end position="44"/>
    </location>
</feature>
<keyword evidence="6 11" id="KW-0472">Membrane</keyword>
<dbReference type="GO" id="GO:0005254">
    <property type="term" value="F:chloride channel activity"/>
    <property type="evidence" value="ECO:0007669"/>
    <property type="project" value="UniProtKB-KW"/>
</dbReference>
<keyword evidence="7" id="KW-0869">Chloride channel</keyword>
<feature type="transmembrane region" description="Helical" evidence="11">
    <location>
        <begin position="235"/>
        <end position="256"/>
    </location>
</feature>
<evidence type="ECO:0000313" key="13">
    <source>
        <dbReference type="EMBL" id="HEB74345.1"/>
    </source>
</evidence>
<dbReference type="Pfam" id="PF00654">
    <property type="entry name" value="Voltage_CLC"/>
    <property type="match status" value="1"/>
</dbReference>
<proteinExistence type="predicted"/>
<feature type="domain" description="CBS" evidence="12">
    <location>
        <begin position="452"/>
        <end position="511"/>
    </location>
</feature>
<evidence type="ECO:0000256" key="11">
    <source>
        <dbReference type="SAM" id="Phobius"/>
    </source>
</evidence>
<dbReference type="PANTHER" id="PTHR43427">
    <property type="entry name" value="CHLORIDE CHANNEL PROTEIN CLC-E"/>
    <property type="match status" value="1"/>
</dbReference>
<dbReference type="CDD" id="cd00400">
    <property type="entry name" value="Voltage_gated_ClC"/>
    <property type="match status" value="1"/>
</dbReference>
<dbReference type="FunFam" id="1.10.3080.10:FF:000018">
    <property type="entry name" value="Chloride transporter, ClC family"/>
    <property type="match status" value="1"/>
</dbReference>
<evidence type="ECO:0000256" key="7">
    <source>
        <dbReference type="ARBA" id="ARBA00023173"/>
    </source>
</evidence>
<keyword evidence="9" id="KW-0407">Ion channel</keyword>
<feature type="transmembrane region" description="Helical" evidence="11">
    <location>
        <begin position="276"/>
        <end position="298"/>
    </location>
</feature>
<evidence type="ECO:0000256" key="1">
    <source>
        <dbReference type="ARBA" id="ARBA00004141"/>
    </source>
</evidence>
<comment type="caution">
    <text evidence="13">The sequence shown here is derived from an EMBL/GenBank/DDBJ whole genome shotgun (WGS) entry which is preliminary data.</text>
</comment>
<evidence type="ECO:0000256" key="8">
    <source>
        <dbReference type="ARBA" id="ARBA00023214"/>
    </source>
</evidence>
<dbReference type="Proteomes" id="UP000886268">
    <property type="component" value="Unassembled WGS sequence"/>
</dbReference>
<dbReference type="EMBL" id="DRKW01000228">
    <property type="protein sequence ID" value="HEB74345.1"/>
    <property type="molecule type" value="Genomic_DNA"/>
</dbReference>
<dbReference type="Gene3D" id="1.10.3080.10">
    <property type="entry name" value="Clc chloride channel"/>
    <property type="match status" value="1"/>
</dbReference>
<dbReference type="InterPro" id="IPR046342">
    <property type="entry name" value="CBS_dom_sf"/>
</dbReference>
<dbReference type="InterPro" id="IPR050368">
    <property type="entry name" value="ClC-type_chloride_channel"/>
</dbReference>
<evidence type="ECO:0000256" key="3">
    <source>
        <dbReference type="ARBA" id="ARBA00022692"/>
    </source>
</evidence>
<dbReference type="SUPFAM" id="SSF81340">
    <property type="entry name" value="Clc chloride channel"/>
    <property type="match status" value="1"/>
</dbReference>
<gene>
    <name evidence="13" type="ORF">ENJ03_03910</name>
</gene>
<feature type="transmembrane region" description="Helical" evidence="11">
    <location>
        <begin position="397"/>
        <end position="417"/>
    </location>
</feature>
<keyword evidence="10" id="KW-0129">CBS domain</keyword>
<feature type="transmembrane region" description="Helical" evidence="11">
    <location>
        <begin position="310"/>
        <end position="328"/>
    </location>
</feature>
<protein>
    <submittedName>
        <fullName evidence="13">Chloride channel protein</fullName>
    </submittedName>
</protein>
<evidence type="ECO:0000256" key="6">
    <source>
        <dbReference type="ARBA" id="ARBA00023136"/>
    </source>
</evidence>
<keyword evidence="4 11" id="KW-1133">Transmembrane helix</keyword>
<organism evidence="13">
    <name type="scientific">Desulfofervidus auxilii</name>
    <dbReference type="NCBI Taxonomy" id="1621989"/>
    <lineage>
        <taxon>Bacteria</taxon>
        <taxon>Pseudomonadati</taxon>
        <taxon>Thermodesulfobacteriota</taxon>
        <taxon>Candidatus Desulfofervidia</taxon>
        <taxon>Candidatus Desulfofervidales</taxon>
        <taxon>Candidatus Desulfofervidaceae</taxon>
        <taxon>Candidatus Desulfofervidus</taxon>
    </lineage>
</organism>
<accession>A0A7V1I552</accession>
<keyword evidence="8" id="KW-0868">Chloride</keyword>
<reference evidence="13" key="1">
    <citation type="journal article" date="2020" name="mSystems">
        <title>Genome- and Community-Level Interaction Insights into Carbon Utilization and Element Cycling Functions of Hydrothermarchaeota in Hydrothermal Sediment.</title>
        <authorList>
            <person name="Zhou Z."/>
            <person name="Liu Y."/>
            <person name="Xu W."/>
            <person name="Pan J."/>
            <person name="Luo Z.H."/>
            <person name="Li M."/>
        </authorList>
    </citation>
    <scope>NUCLEOTIDE SEQUENCE [LARGE SCALE GENOMIC DNA]</scope>
    <source>
        <strain evidence="13">HyVt-45</strain>
    </source>
</reference>
<evidence type="ECO:0000256" key="2">
    <source>
        <dbReference type="ARBA" id="ARBA00022448"/>
    </source>
</evidence>
<keyword evidence="3 11" id="KW-0812">Transmembrane</keyword>
<evidence type="ECO:0000259" key="12">
    <source>
        <dbReference type="PROSITE" id="PS51371"/>
    </source>
</evidence>
<keyword evidence="5" id="KW-0406">Ion transport</keyword>
<sequence length="559" mass="60742">MNLMKKWFLEKRWSGRLIDSLLAIFIGIIGGLGAILFRFFIKFFQNLFYQNTNDFITFCHTVPLYLKILIPALGGLIAGPLVYFGAKETKGHGVPEIMEALLLRSGRIRPRLTFMQMLISAICIGSGGSVGREGPIVMIGSAAGSTIGQLLKAPQERLRTLVGCGAAAGIAATFNAPIGGVLFAVEILLNDFRLEKFSPIILASVTATTISRHYYGNFPALEVPSYQLLHASEFIFYAILGILCGLVALLFIEVLYKSEDFFDNLPLPGYIKPLFGGLFMGLILIFFPHVFGVGYGTVNLALKGDLALKLLFLLIFIKIIATSITLGSGESGGVFAPSLFIGAMTGGTFGYLVHTLFPQTTAGSGAYALVGMGALVGAATHGPITAILIIFELTGNYLIILPLMVSCIISTFITTFLKDGSIYTLKLRRKGLSLKRGWEQTILESFQVKDIMKTDFDTVSETATIDEIIETLGKSHHSYLIVTNAHGELTGILSFHDVREVFLKRKERGEIKAKDIATKKVVSVTANDNLLTARHKLGSLGISQLPVVDEKNPKKVLGM</sequence>
<dbReference type="Gene3D" id="3.10.580.10">
    <property type="entry name" value="CBS-domain"/>
    <property type="match status" value="1"/>
</dbReference>
<evidence type="ECO:0000256" key="4">
    <source>
        <dbReference type="ARBA" id="ARBA00022989"/>
    </source>
</evidence>
<feature type="non-terminal residue" evidence="13">
    <location>
        <position position="559"/>
    </location>
</feature>
<keyword evidence="2" id="KW-0813">Transport</keyword>
<comment type="subcellular location">
    <subcellularLocation>
        <location evidence="1">Membrane</location>
        <topology evidence="1">Multi-pass membrane protein</topology>
    </subcellularLocation>
</comment>